<dbReference type="Proteomes" id="UP001597387">
    <property type="component" value="Unassembled WGS sequence"/>
</dbReference>
<evidence type="ECO:0000256" key="1">
    <source>
        <dbReference type="PROSITE-ProRule" id="PRU00169"/>
    </source>
</evidence>
<dbReference type="SMART" id="SM00448">
    <property type="entry name" value="REC"/>
    <property type="match status" value="1"/>
</dbReference>
<dbReference type="Pfam" id="PF00072">
    <property type="entry name" value="Response_reg"/>
    <property type="match status" value="1"/>
</dbReference>
<dbReference type="InterPro" id="IPR001789">
    <property type="entry name" value="Sig_transdc_resp-reg_receiver"/>
</dbReference>
<proteinExistence type="predicted"/>
<dbReference type="PANTHER" id="PTHR44520">
    <property type="entry name" value="RESPONSE REGULATOR RCP1-RELATED"/>
    <property type="match status" value="1"/>
</dbReference>
<dbReference type="PROSITE" id="PS50110">
    <property type="entry name" value="RESPONSE_REGULATORY"/>
    <property type="match status" value="1"/>
</dbReference>
<comment type="caution">
    <text evidence="3">The sequence shown here is derived from an EMBL/GenBank/DDBJ whole genome shotgun (WGS) entry which is preliminary data.</text>
</comment>
<dbReference type="InterPro" id="IPR052893">
    <property type="entry name" value="TCS_response_regulator"/>
</dbReference>
<keyword evidence="4" id="KW-1185">Reference proteome</keyword>
<keyword evidence="1" id="KW-0597">Phosphoprotein</keyword>
<name>A0ABW4ZMH7_9SPHI</name>
<dbReference type="InterPro" id="IPR011006">
    <property type="entry name" value="CheY-like_superfamily"/>
</dbReference>
<gene>
    <name evidence="3" type="ORF">ACFSJU_12960</name>
</gene>
<evidence type="ECO:0000313" key="4">
    <source>
        <dbReference type="Proteomes" id="UP001597387"/>
    </source>
</evidence>
<sequence>MKKNSVLLIEDDELDVISVQRSLSKLEFECELYTAFNGLEGLNILNEKLASNDPLPGVIILDLNLPRMNGMEFLRELRADKRLKDIKVFMMTTSGDETDRKTAEGLGVSGYLIKPLNFNNNGKRKDSMEGFFQFHLRKIFI</sequence>
<dbReference type="PANTHER" id="PTHR44520:SF2">
    <property type="entry name" value="RESPONSE REGULATOR RCP1"/>
    <property type="match status" value="1"/>
</dbReference>
<protein>
    <submittedName>
        <fullName evidence="3">Response regulator</fullName>
    </submittedName>
</protein>
<dbReference type="RefSeq" id="WP_255901097.1">
    <property type="nucleotide sequence ID" value="NZ_JAFMZO010000002.1"/>
</dbReference>
<organism evidence="3 4">
    <name type="scientific">Paradesertivirga mongoliensis</name>
    <dbReference type="NCBI Taxonomy" id="2100740"/>
    <lineage>
        <taxon>Bacteria</taxon>
        <taxon>Pseudomonadati</taxon>
        <taxon>Bacteroidota</taxon>
        <taxon>Sphingobacteriia</taxon>
        <taxon>Sphingobacteriales</taxon>
        <taxon>Sphingobacteriaceae</taxon>
        <taxon>Paradesertivirga</taxon>
    </lineage>
</organism>
<dbReference type="EMBL" id="JBHUHZ010000002">
    <property type="protein sequence ID" value="MFD2163309.1"/>
    <property type="molecule type" value="Genomic_DNA"/>
</dbReference>
<feature type="modified residue" description="4-aspartylphosphate" evidence="1">
    <location>
        <position position="62"/>
    </location>
</feature>
<reference evidence="4" key="1">
    <citation type="journal article" date="2019" name="Int. J. Syst. Evol. Microbiol.">
        <title>The Global Catalogue of Microorganisms (GCM) 10K type strain sequencing project: providing services to taxonomists for standard genome sequencing and annotation.</title>
        <authorList>
            <consortium name="The Broad Institute Genomics Platform"/>
            <consortium name="The Broad Institute Genome Sequencing Center for Infectious Disease"/>
            <person name="Wu L."/>
            <person name="Ma J."/>
        </authorList>
    </citation>
    <scope>NUCLEOTIDE SEQUENCE [LARGE SCALE GENOMIC DNA]</scope>
    <source>
        <strain evidence="4">KCTC 42217</strain>
    </source>
</reference>
<evidence type="ECO:0000259" key="2">
    <source>
        <dbReference type="PROSITE" id="PS50110"/>
    </source>
</evidence>
<accession>A0ABW4ZMH7</accession>
<feature type="domain" description="Response regulatory" evidence="2">
    <location>
        <begin position="5"/>
        <end position="129"/>
    </location>
</feature>
<dbReference type="SUPFAM" id="SSF52172">
    <property type="entry name" value="CheY-like"/>
    <property type="match status" value="1"/>
</dbReference>
<evidence type="ECO:0000313" key="3">
    <source>
        <dbReference type="EMBL" id="MFD2163309.1"/>
    </source>
</evidence>
<dbReference type="CDD" id="cd17557">
    <property type="entry name" value="REC_Rcp-like"/>
    <property type="match status" value="1"/>
</dbReference>
<dbReference type="Gene3D" id="3.40.50.2300">
    <property type="match status" value="1"/>
</dbReference>